<evidence type="ECO:0000313" key="2">
    <source>
        <dbReference type="Proteomes" id="UP001164539"/>
    </source>
</evidence>
<gene>
    <name evidence="1" type="ORF">OWV82_018234</name>
</gene>
<name>A0ACC1XA58_MELAZ</name>
<dbReference type="EMBL" id="CM051403">
    <property type="protein sequence ID" value="KAJ4708262.1"/>
    <property type="molecule type" value="Genomic_DNA"/>
</dbReference>
<reference evidence="1 2" key="1">
    <citation type="journal article" date="2023" name="Science">
        <title>Complex scaffold remodeling in plant triterpene biosynthesis.</title>
        <authorList>
            <person name="De La Pena R."/>
            <person name="Hodgson H."/>
            <person name="Liu J.C."/>
            <person name="Stephenson M.J."/>
            <person name="Martin A.C."/>
            <person name="Owen C."/>
            <person name="Harkess A."/>
            <person name="Leebens-Mack J."/>
            <person name="Jimenez L.E."/>
            <person name="Osbourn A."/>
            <person name="Sattely E.S."/>
        </authorList>
    </citation>
    <scope>NUCLEOTIDE SEQUENCE [LARGE SCALE GENOMIC DNA]</scope>
    <source>
        <strain evidence="2">cv. JPN11</strain>
        <tissue evidence="1">Leaf</tissue>
    </source>
</reference>
<accession>A0ACC1XA58</accession>
<organism evidence="1 2">
    <name type="scientific">Melia azedarach</name>
    <name type="common">Chinaberry tree</name>
    <dbReference type="NCBI Taxonomy" id="155640"/>
    <lineage>
        <taxon>Eukaryota</taxon>
        <taxon>Viridiplantae</taxon>
        <taxon>Streptophyta</taxon>
        <taxon>Embryophyta</taxon>
        <taxon>Tracheophyta</taxon>
        <taxon>Spermatophyta</taxon>
        <taxon>Magnoliopsida</taxon>
        <taxon>eudicotyledons</taxon>
        <taxon>Gunneridae</taxon>
        <taxon>Pentapetalae</taxon>
        <taxon>rosids</taxon>
        <taxon>malvids</taxon>
        <taxon>Sapindales</taxon>
        <taxon>Meliaceae</taxon>
        <taxon>Melia</taxon>
    </lineage>
</organism>
<protein>
    <submittedName>
        <fullName evidence="1">TBC1 domain family member protein</fullName>
    </submittedName>
</protein>
<keyword evidence="2" id="KW-1185">Reference proteome</keyword>
<dbReference type="Proteomes" id="UP001164539">
    <property type="component" value="Chromosome 10"/>
</dbReference>
<evidence type="ECO:0000313" key="1">
    <source>
        <dbReference type="EMBL" id="KAJ4708262.1"/>
    </source>
</evidence>
<comment type="caution">
    <text evidence="1">The sequence shown here is derived from an EMBL/GenBank/DDBJ whole genome shotgun (WGS) entry which is preliminary data.</text>
</comment>
<proteinExistence type="predicted"/>
<sequence>MLKGKLKLSAKAPRVFPDRIGSLVSGFDDKEDENGESDSALDFESGEELEILQPSGAGSGREIEDGYVDIMEGQLESRVRQRSEKDGSGLVSVKEVIAADEKRSDLEYELSQKEINLEKLQRIADSGLPEGRGLRATTWKQLLLGYLPPSRDLWEKELTENRQKYAKLKEELLLSPSEFTRIKEEALDSNEQNADSDVDGPLRRQEISHEDHPLSSGKASVWHQYFQHIEIAEQIDRDLQRTHPDMKFFSGDTSFSRKHREAMRNILRLFAKLNPAIRYVQGMNEVLAPIYYVFSTDPDEQNAANAEADSFSCFVRLLSDSVDHFCQQLDNSSVGILSTLSRLAELLKANDEELWRHLEFTNKIKPQFYAFRWITLLLTQEFNFQSILRIWDSLLSNPFGVQDMLLRVCCAMLLCMKSRLLTGDFVANLKLLQHYPDINIEHLLLVARDLSPDTSSYRLSP</sequence>